<evidence type="ECO:0000256" key="2">
    <source>
        <dbReference type="ARBA" id="ARBA00022803"/>
    </source>
</evidence>
<dbReference type="Gene3D" id="1.25.40.10">
    <property type="entry name" value="Tetratricopeptide repeat domain"/>
    <property type="match status" value="3"/>
</dbReference>
<evidence type="ECO:0000313" key="5">
    <source>
        <dbReference type="Proteomes" id="UP000003781"/>
    </source>
</evidence>
<feature type="repeat" description="TPR" evidence="3">
    <location>
        <begin position="285"/>
        <end position="318"/>
    </location>
</feature>
<feature type="non-terminal residue" evidence="4">
    <location>
        <position position="407"/>
    </location>
</feature>
<keyword evidence="4" id="KW-0808">Transferase</keyword>
<sequence length="407" mass="46844">MFKYYSKTAPPRNDNQPRTIHHYVDSVKFLRGCGFMINWLKNLWNWLKSLFNGSSEPIEPCDPPSDPKLTDSEYESVLFALLEEVKKGKSWGSCQGILINRNVKSDELAGWIEEKSLEWLQNRHNYQQLGEDLGELGDIASGKLGNIATQLSSELENFQQDNLQNTELITSNSNPSETTVDEVQRLIEQAFEQCQKGEYEAAIASYNKALEFKPDLHQAWFNRGNALHNLGRFEEAITSYDKVLEIKSDDHKTWNNRGNVLADLEKLKEAMASYDKALEIKPDDYKTWDNQGLVLSELGRFEEAITSSDKSLEIKPDNYNAWYNRGIALANLERLEEAIASYDKSLEIKPDNYDAWHNRGNVLANLERLEEAIISYDKALECKPHFHYPWYEYTWYGRGTLASRSTA</sequence>
<reference evidence="4 5" key="1">
    <citation type="submission" date="2007-03" db="EMBL/GenBank/DDBJ databases">
        <authorList>
            <person name="Stal L."/>
            <person name="Ferriera S."/>
            <person name="Johnson J."/>
            <person name="Kravitz S."/>
            <person name="Beeson K."/>
            <person name="Sutton G."/>
            <person name="Rogers Y.-H."/>
            <person name="Friedman R."/>
            <person name="Frazier M."/>
            <person name="Venter J.C."/>
        </authorList>
    </citation>
    <scope>NUCLEOTIDE SEQUENCE [LARGE SCALE GENOMIC DNA]</scope>
    <source>
        <strain evidence="4 5">CCY0110</strain>
    </source>
</reference>
<dbReference type="InterPro" id="IPR051685">
    <property type="entry name" value="Ycf3/AcsC/BcsC/TPR_MFPF"/>
</dbReference>
<feature type="repeat" description="TPR" evidence="3">
    <location>
        <begin position="319"/>
        <end position="352"/>
    </location>
</feature>
<dbReference type="SMART" id="SM00028">
    <property type="entry name" value="TPR"/>
    <property type="match status" value="6"/>
</dbReference>
<dbReference type="PANTHER" id="PTHR44943:SF8">
    <property type="entry name" value="TPR REPEAT-CONTAINING PROTEIN MJ0263"/>
    <property type="match status" value="1"/>
</dbReference>
<comment type="caution">
    <text evidence="4">The sequence shown here is derived from an EMBL/GenBank/DDBJ whole genome shotgun (WGS) entry which is preliminary data.</text>
</comment>
<evidence type="ECO:0000313" key="4">
    <source>
        <dbReference type="EMBL" id="EAZ93210.1"/>
    </source>
</evidence>
<proteinExistence type="predicted"/>
<gene>
    <name evidence="4" type="ORF">CY0110_04039</name>
</gene>
<dbReference type="PANTHER" id="PTHR44943">
    <property type="entry name" value="CELLULOSE SYNTHASE OPERON PROTEIN C"/>
    <property type="match status" value="1"/>
</dbReference>
<feature type="repeat" description="TPR" evidence="3">
    <location>
        <begin position="183"/>
        <end position="216"/>
    </location>
</feature>
<dbReference type="EMBL" id="AAXW01000003">
    <property type="protein sequence ID" value="EAZ93210.1"/>
    <property type="molecule type" value="Genomic_DNA"/>
</dbReference>
<evidence type="ECO:0000256" key="1">
    <source>
        <dbReference type="ARBA" id="ARBA00022737"/>
    </source>
</evidence>
<keyword evidence="1" id="KW-0677">Repeat</keyword>
<dbReference type="GO" id="GO:0016740">
    <property type="term" value="F:transferase activity"/>
    <property type="evidence" value="ECO:0007669"/>
    <property type="project" value="UniProtKB-KW"/>
</dbReference>
<feature type="repeat" description="TPR" evidence="3">
    <location>
        <begin position="217"/>
        <end position="250"/>
    </location>
</feature>
<dbReference type="AlphaFoldDB" id="A3IKM1"/>
<dbReference type="Pfam" id="PF13414">
    <property type="entry name" value="TPR_11"/>
    <property type="match status" value="1"/>
</dbReference>
<keyword evidence="5" id="KW-1185">Reference proteome</keyword>
<dbReference type="InterPro" id="IPR011990">
    <property type="entry name" value="TPR-like_helical_dom_sf"/>
</dbReference>
<dbReference type="Pfam" id="PF00515">
    <property type="entry name" value="TPR_1"/>
    <property type="match status" value="3"/>
</dbReference>
<feature type="repeat" description="TPR" evidence="3">
    <location>
        <begin position="251"/>
        <end position="284"/>
    </location>
</feature>
<accession>A3IKM1</accession>
<name>A3IKM1_9CHRO</name>
<evidence type="ECO:0000256" key="3">
    <source>
        <dbReference type="PROSITE-ProRule" id="PRU00339"/>
    </source>
</evidence>
<dbReference type="InterPro" id="IPR019734">
    <property type="entry name" value="TPR_rpt"/>
</dbReference>
<protein>
    <submittedName>
        <fullName evidence="4">Protein prenyltransferase, alpha subunit</fullName>
    </submittedName>
</protein>
<dbReference type="Pfam" id="PF13181">
    <property type="entry name" value="TPR_8"/>
    <property type="match status" value="1"/>
</dbReference>
<dbReference type="eggNOG" id="COG0457">
    <property type="taxonomic scope" value="Bacteria"/>
</dbReference>
<dbReference type="SUPFAM" id="SSF48439">
    <property type="entry name" value="Protein prenylyltransferase"/>
    <property type="match status" value="1"/>
</dbReference>
<feature type="repeat" description="TPR" evidence="3">
    <location>
        <begin position="353"/>
        <end position="386"/>
    </location>
</feature>
<organism evidence="4 5">
    <name type="scientific">Crocosphaera chwakensis CCY0110</name>
    <dbReference type="NCBI Taxonomy" id="391612"/>
    <lineage>
        <taxon>Bacteria</taxon>
        <taxon>Bacillati</taxon>
        <taxon>Cyanobacteriota</taxon>
        <taxon>Cyanophyceae</taxon>
        <taxon>Oscillatoriophycideae</taxon>
        <taxon>Chroococcales</taxon>
        <taxon>Aphanothecaceae</taxon>
        <taxon>Crocosphaera</taxon>
        <taxon>Crocosphaera chwakensis</taxon>
    </lineage>
</organism>
<dbReference type="Proteomes" id="UP000003781">
    <property type="component" value="Unassembled WGS sequence"/>
</dbReference>
<keyword evidence="2 3" id="KW-0802">TPR repeat</keyword>
<dbReference type="PROSITE" id="PS50005">
    <property type="entry name" value="TPR"/>
    <property type="match status" value="6"/>
</dbReference>
<dbReference type="PROSITE" id="PS50293">
    <property type="entry name" value="TPR_REGION"/>
    <property type="match status" value="3"/>
</dbReference>